<dbReference type="EMBL" id="JAGMWT010000019">
    <property type="protein sequence ID" value="KAH7113334.1"/>
    <property type="molecule type" value="Genomic_DNA"/>
</dbReference>
<evidence type="ECO:0000256" key="3">
    <source>
        <dbReference type="ARBA" id="ARBA00022448"/>
    </source>
</evidence>
<dbReference type="Pfam" id="PF00860">
    <property type="entry name" value="Xan_ur_permease"/>
    <property type="match status" value="1"/>
</dbReference>
<feature type="transmembrane region" description="Helical" evidence="7">
    <location>
        <begin position="149"/>
        <end position="171"/>
    </location>
</feature>
<feature type="transmembrane region" description="Helical" evidence="7">
    <location>
        <begin position="183"/>
        <end position="209"/>
    </location>
</feature>
<comment type="similarity">
    <text evidence="2">Belongs to the nucleobase:cation symporter-2 (NCS2) (TC 2.A.40) family. Azg-like subfamily.</text>
</comment>
<evidence type="ECO:0000313" key="9">
    <source>
        <dbReference type="Proteomes" id="UP000700596"/>
    </source>
</evidence>
<dbReference type="PANTHER" id="PTHR43337">
    <property type="entry name" value="XANTHINE/URACIL PERMEASE C887.17-RELATED"/>
    <property type="match status" value="1"/>
</dbReference>
<feature type="transmembrane region" description="Helical" evidence="7">
    <location>
        <begin position="99"/>
        <end position="129"/>
    </location>
</feature>
<evidence type="ECO:0000256" key="6">
    <source>
        <dbReference type="ARBA" id="ARBA00023136"/>
    </source>
</evidence>
<dbReference type="GO" id="GO:0005345">
    <property type="term" value="F:purine nucleobase transmembrane transporter activity"/>
    <property type="evidence" value="ECO:0007669"/>
    <property type="project" value="TreeGrafter"/>
</dbReference>
<keyword evidence="3" id="KW-0813">Transport</keyword>
<dbReference type="Proteomes" id="UP000700596">
    <property type="component" value="Unassembled WGS sequence"/>
</dbReference>
<dbReference type="InterPro" id="IPR045018">
    <property type="entry name" value="Azg-like"/>
</dbReference>
<organism evidence="8 9">
    <name type="scientific">Dendryphion nanum</name>
    <dbReference type="NCBI Taxonomy" id="256645"/>
    <lineage>
        <taxon>Eukaryota</taxon>
        <taxon>Fungi</taxon>
        <taxon>Dikarya</taxon>
        <taxon>Ascomycota</taxon>
        <taxon>Pezizomycotina</taxon>
        <taxon>Dothideomycetes</taxon>
        <taxon>Pleosporomycetidae</taxon>
        <taxon>Pleosporales</taxon>
        <taxon>Torulaceae</taxon>
        <taxon>Dendryphion</taxon>
    </lineage>
</organism>
<dbReference type="GO" id="GO:0015853">
    <property type="term" value="P:adenine transport"/>
    <property type="evidence" value="ECO:0007669"/>
    <property type="project" value="TreeGrafter"/>
</dbReference>
<name>A0A9P9D674_9PLEO</name>
<dbReference type="AlphaFoldDB" id="A0A9P9D674"/>
<evidence type="ECO:0000256" key="7">
    <source>
        <dbReference type="SAM" id="Phobius"/>
    </source>
</evidence>
<keyword evidence="6 7" id="KW-0472">Membrane</keyword>
<feature type="transmembrane region" description="Helical" evidence="7">
    <location>
        <begin position="432"/>
        <end position="452"/>
    </location>
</feature>
<evidence type="ECO:0000256" key="5">
    <source>
        <dbReference type="ARBA" id="ARBA00022989"/>
    </source>
</evidence>
<feature type="transmembrane region" description="Helical" evidence="7">
    <location>
        <begin position="368"/>
        <end position="393"/>
    </location>
</feature>
<evidence type="ECO:0000313" key="8">
    <source>
        <dbReference type="EMBL" id="KAH7113334.1"/>
    </source>
</evidence>
<evidence type="ECO:0000256" key="1">
    <source>
        <dbReference type="ARBA" id="ARBA00004141"/>
    </source>
</evidence>
<protein>
    <submittedName>
        <fullName evidence="8">Purine transporter</fullName>
    </submittedName>
</protein>
<evidence type="ECO:0000256" key="2">
    <source>
        <dbReference type="ARBA" id="ARBA00005697"/>
    </source>
</evidence>
<proteinExistence type="inferred from homology"/>
<dbReference type="InterPro" id="IPR006043">
    <property type="entry name" value="NCS2"/>
</dbReference>
<feature type="transmembrane region" description="Helical" evidence="7">
    <location>
        <begin position="405"/>
        <end position="426"/>
    </location>
</feature>
<sequence length="559" mass="60292">MGFIERNKAALNDLVAGSVVGRYFHLDGSGHPQAIKNARFTTELRAGLTTFFTMAYIIAVNASVLTDSGATCVCNDLVDITCMKDPDYNMCLVEVNRDFITATAAIAALGSFLMGISSNLPVAVAPAMGLNAYLAYQMVGFHGTGPIDYRVAMTAVFVEGFIFVALSLLGIRQWLARIIPASIKVACGSGIGLFLTLIGLSYSAGIGAITGSTATPLELGGCPVEFRNEDTGACMSHKATNPTMWLGFLVGGVFTALLMTYKVRGSMIVGIALVSFFSWPRDTSITYFPRTPTGDSRFSFFKNVVAFHPIQRTLVVQDWDLTKVGGQFALAVFTMLYVDILDATGTLYSMARFSGVVDPVTGDFPKSTIAYCADAVSITIGSLFGSSPVTAFVESGAGIQEGGRTGLTAITTGVCFFISLFFAPIFASIPPWATGGALILVGCMMMRGVLAINWNYPGDSIPAFVTLMFMPFSYSIAYGLIAGIMCYTIINSITWMVATITRGRVIPPDYENKEYWSFNSDSPRGQPWFIRLAKGDKQFWRGQDTDSFELESSEHRPKA</sequence>
<evidence type="ECO:0000256" key="4">
    <source>
        <dbReference type="ARBA" id="ARBA00022692"/>
    </source>
</evidence>
<dbReference type="OrthoDB" id="431212at2759"/>
<keyword evidence="5 7" id="KW-1133">Transmembrane helix</keyword>
<dbReference type="GO" id="GO:0015854">
    <property type="term" value="P:guanine transport"/>
    <property type="evidence" value="ECO:0007669"/>
    <property type="project" value="TreeGrafter"/>
</dbReference>
<keyword evidence="4 7" id="KW-0812">Transmembrane</keyword>
<dbReference type="PANTHER" id="PTHR43337:SF3">
    <property type="entry name" value="PURINE TRANSPORTER"/>
    <property type="match status" value="1"/>
</dbReference>
<feature type="transmembrane region" description="Helical" evidence="7">
    <location>
        <begin position="464"/>
        <end position="490"/>
    </location>
</feature>
<comment type="caution">
    <text evidence="8">The sequence shown here is derived from an EMBL/GenBank/DDBJ whole genome shotgun (WGS) entry which is preliminary data.</text>
</comment>
<gene>
    <name evidence="8" type="ORF">B0J11DRAFT_147364</name>
</gene>
<comment type="subcellular location">
    <subcellularLocation>
        <location evidence="1">Membrane</location>
        <topology evidence="1">Multi-pass membrane protein</topology>
    </subcellularLocation>
</comment>
<keyword evidence="9" id="KW-1185">Reference proteome</keyword>
<accession>A0A9P9D674</accession>
<dbReference type="GO" id="GO:0005886">
    <property type="term" value="C:plasma membrane"/>
    <property type="evidence" value="ECO:0007669"/>
    <property type="project" value="TreeGrafter"/>
</dbReference>
<reference evidence="8" key="1">
    <citation type="journal article" date="2021" name="Nat. Commun.">
        <title>Genetic determinants of endophytism in the Arabidopsis root mycobiome.</title>
        <authorList>
            <person name="Mesny F."/>
            <person name="Miyauchi S."/>
            <person name="Thiergart T."/>
            <person name="Pickel B."/>
            <person name="Atanasova L."/>
            <person name="Karlsson M."/>
            <person name="Huettel B."/>
            <person name="Barry K.W."/>
            <person name="Haridas S."/>
            <person name="Chen C."/>
            <person name="Bauer D."/>
            <person name="Andreopoulos W."/>
            <person name="Pangilinan J."/>
            <person name="LaButti K."/>
            <person name="Riley R."/>
            <person name="Lipzen A."/>
            <person name="Clum A."/>
            <person name="Drula E."/>
            <person name="Henrissat B."/>
            <person name="Kohler A."/>
            <person name="Grigoriev I.V."/>
            <person name="Martin F.M."/>
            <person name="Hacquard S."/>
        </authorList>
    </citation>
    <scope>NUCLEOTIDE SEQUENCE</scope>
    <source>
        <strain evidence="8">MPI-CAGE-CH-0243</strain>
    </source>
</reference>
<feature type="transmembrane region" description="Helical" evidence="7">
    <location>
        <begin position="244"/>
        <end position="261"/>
    </location>
</feature>